<proteinExistence type="predicted"/>
<evidence type="ECO:0000313" key="1">
    <source>
        <dbReference type="EMBL" id="MPM56715.1"/>
    </source>
</evidence>
<sequence>MVARIGGNHAEKLVQRGIGCGRDDQQIRLARSVPALHAPWQFTRAVDRERGKRGFARHLDGNARRAIRKRIVCVHKRLCGILGERRAACVLLNDLIARRGVIPLEIQPLRPFRQPDLQRLTPFKGLIGLHKVIGDTIFPADKCLRHRDGAIRGHGSNLLCVDLRHIRAGVRKRNNAADKQQHSGRRDSDSSLLTRFFHIRMHSVSIHILTRQSQNDCPSNPVKKQKTAAYPAWFVPAGRRPACQARPFAAIGL</sequence>
<dbReference type="EMBL" id="VSSQ01015894">
    <property type="protein sequence ID" value="MPM56715.1"/>
    <property type="molecule type" value="Genomic_DNA"/>
</dbReference>
<organism evidence="1">
    <name type="scientific">bioreactor metagenome</name>
    <dbReference type="NCBI Taxonomy" id="1076179"/>
    <lineage>
        <taxon>unclassified sequences</taxon>
        <taxon>metagenomes</taxon>
        <taxon>ecological metagenomes</taxon>
    </lineage>
</organism>
<accession>A0A645ATY4</accession>
<protein>
    <submittedName>
        <fullName evidence="1">Uncharacterized protein</fullName>
    </submittedName>
</protein>
<comment type="caution">
    <text evidence="1">The sequence shown here is derived from an EMBL/GenBank/DDBJ whole genome shotgun (WGS) entry which is preliminary data.</text>
</comment>
<name>A0A645ATY4_9ZZZZ</name>
<reference evidence="1" key="1">
    <citation type="submission" date="2019-08" db="EMBL/GenBank/DDBJ databases">
        <authorList>
            <person name="Kucharzyk K."/>
            <person name="Murdoch R.W."/>
            <person name="Higgins S."/>
            <person name="Loffler F."/>
        </authorList>
    </citation>
    <scope>NUCLEOTIDE SEQUENCE</scope>
</reference>
<dbReference type="AlphaFoldDB" id="A0A645ATY4"/>
<gene>
    <name evidence="1" type="ORF">SDC9_103529</name>
</gene>